<proteinExistence type="predicted"/>
<dbReference type="OMA" id="ILGHYDT"/>
<dbReference type="eggNOG" id="ENOG502QREF">
    <property type="taxonomic scope" value="Eukaryota"/>
</dbReference>
<evidence type="ECO:0000256" key="2">
    <source>
        <dbReference type="ARBA" id="ARBA00022692"/>
    </source>
</evidence>
<keyword evidence="2" id="KW-0812">Transmembrane</keyword>
<dbReference type="GO" id="GO:0016020">
    <property type="term" value="C:membrane"/>
    <property type="evidence" value="ECO:0007669"/>
    <property type="project" value="UniProtKB-SubCell"/>
</dbReference>
<dbReference type="Proteomes" id="UP000006753">
    <property type="component" value="Unassembled WGS sequence"/>
</dbReference>
<dbReference type="OrthoDB" id="444255at2759"/>
<reference evidence="7 8" key="1">
    <citation type="journal article" date="2012" name="BMC Genomics">
        <title>Sequencing the genome of Marssonina brunnea reveals fungus-poplar co-evolution.</title>
        <authorList>
            <person name="Zhu S."/>
            <person name="Cao Y.-Z."/>
            <person name="Jiang C."/>
            <person name="Tan B.-Y."/>
            <person name="Wang Z."/>
            <person name="Feng S."/>
            <person name="Zhang L."/>
            <person name="Su X.-H."/>
            <person name="Brejova B."/>
            <person name="Vinar T."/>
            <person name="Xu M."/>
            <person name="Wang M.-X."/>
            <person name="Zhang S.-G."/>
            <person name="Huang M.-R."/>
            <person name="Wu R."/>
            <person name="Zhou Y."/>
        </authorList>
    </citation>
    <scope>NUCLEOTIDE SEQUENCE [LARGE SCALE GENOMIC DNA]</scope>
    <source>
        <strain evidence="7 8">MB_m1</strain>
    </source>
</reference>
<dbReference type="GO" id="GO:0009100">
    <property type="term" value="P:glycoprotein metabolic process"/>
    <property type="evidence" value="ECO:0007669"/>
    <property type="project" value="UniProtKB-ARBA"/>
</dbReference>
<gene>
    <name evidence="7" type="ORF">MBM_05600</name>
</gene>
<evidence type="ECO:0000256" key="1">
    <source>
        <dbReference type="ARBA" id="ARBA00004167"/>
    </source>
</evidence>
<feature type="chain" id="PRO_5003854685" evidence="5">
    <location>
        <begin position="27"/>
        <end position="323"/>
    </location>
</feature>
<dbReference type="KEGG" id="mbe:MBM_05600"/>
<keyword evidence="5" id="KW-0732">Signal</keyword>
<evidence type="ECO:0000313" key="7">
    <source>
        <dbReference type="EMBL" id="EKD16306.1"/>
    </source>
</evidence>
<dbReference type="AlphaFoldDB" id="K1WTB1"/>
<evidence type="ECO:0000259" key="6">
    <source>
        <dbReference type="Pfam" id="PF04991"/>
    </source>
</evidence>
<dbReference type="PANTHER" id="PTHR15407:SF28">
    <property type="entry name" value="RIBITOL-5-PHOSPHATE TRANSFERASE FKTN"/>
    <property type="match status" value="1"/>
</dbReference>
<keyword evidence="8" id="KW-1185">Reference proteome</keyword>
<evidence type="ECO:0000256" key="5">
    <source>
        <dbReference type="SAM" id="SignalP"/>
    </source>
</evidence>
<feature type="domain" description="LicD/FKTN/FKRP nucleotidyltransferase" evidence="6">
    <location>
        <begin position="105"/>
        <end position="212"/>
    </location>
</feature>
<keyword evidence="4" id="KW-0472">Membrane</keyword>
<dbReference type="InterPro" id="IPR007074">
    <property type="entry name" value="LicD/FKTN/FKRP_NTP_transf"/>
</dbReference>
<keyword evidence="7" id="KW-0808">Transferase</keyword>
<evidence type="ECO:0000256" key="3">
    <source>
        <dbReference type="ARBA" id="ARBA00022989"/>
    </source>
</evidence>
<accession>K1WTB1</accession>
<comment type="subcellular location">
    <subcellularLocation>
        <location evidence="1">Membrane</location>
        <topology evidence="1">Single-pass membrane protein</topology>
    </subcellularLocation>
</comment>
<dbReference type="EMBL" id="JH921439">
    <property type="protein sequence ID" value="EKD16306.1"/>
    <property type="molecule type" value="Genomic_DNA"/>
</dbReference>
<protein>
    <submittedName>
        <fullName evidence="7">Mannosylphosphate transferase</fullName>
    </submittedName>
</protein>
<dbReference type="Pfam" id="PF04991">
    <property type="entry name" value="LicD"/>
    <property type="match status" value="2"/>
</dbReference>
<keyword evidence="3" id="KW-1133">Transmembrane helix</keyword>
<dbReference type="STRING" id="1072389.K1WTB1"/>
<dbReference type="GeneID" id="18761535"/>
<dbReference type="InterPro" id="IPR009644">
    <property type="entry name" value="FKTN/MNN4/W02B3.4-1"/>
</dbReference>
<evidence type="ECO:0000313" key="8">
    <source>
        <dbReference type="Proteomes" id="UP000006753"/>
    </source>
</evidence>
<dbReference type="GO" id="GO:0016740">
    <property type="term" value="F:transferase activity"/>
    <property type="evidence" value="ECO:0007669"/>
    <property type="project" value="UniProtKB-KW"/>
</dbReference>
<name>K1WTB1_MARBU</name>
<dbReference type="HOGENOM" id="CLU_052528_0_1_1"/>
<dbReference type="InParanoid" id="K1WTB1"/>
<dbReference type="PANTHER" id="PTHR15407">
    <property type="entry name" value="FUKUTIN-RELATED"/>
    <property type="match status" value="1"/>
</dbReference>
<sequence>MKFSSHFLAASNLLLLLLLLTSSTFAIPTAQPNAGNLKRIADSDIKPRDGSEPLKWDGKYFHEPGGGNELGHYDIRYFTGNPVTYEERGQTLYHLVRSYLTVFRDRNIETWIAHGTLLGWWWNGKIMPWDWDLDTQVSGSTLAWLGANMNMTLHNYTVSAADGTEVFREYLLDVNPFSAVRVRGDGQNVIDARWIDVQSGLFVDITGLSETDPSARPGIWSCKNYHRYRTRDIYPLRETEFEGVPALVPYSFDRILTEEYSARALTKTKHEGHIWVPEQREWIKQEYLAQHTNSRGRSTPHIPRGLQAEDKPRAGLGNLLRVL</sequence>
<feature type="domain" description="LicD/FKTN/FKRP nucleotidyltransferase" evidence="6">
    <location>
        <begin position="223"/>
        <end position="260"/>
    </location>
</feature>
<organism evidence="7 8">
    <name type="scientific">Marssonina brunnea f. sp. multigermtubi (strain MB_m1)</name>
    <name type="common">Marssonina leaf spot fungus</name>
    <dbReference type="NCBI Taxonomy" id="1072389"/>
    <lineage>
        <taxon>Eukaryota</taxon>
        <taxon>Fungi</taxon>
        <taxon>Dikarya</taxon>
        <taxon>Ascomycota</taxon>
        <taxon>Pezizomycotina</taxon>
        <taxon>Leotiomycetes</taxon>
        <taxon>Helotiales</taxon>
        <taxon>Drepanopezizaceae</taxon>
        <taxon>Drepanopeziza</taxon>
    </lineage>
</organism>
<evidence type="ECO:0000256" key="4">
    <source>
        <dbReference type="ARBA" id="ARBA00023136"/>
    </source>
</evidence>
<feature type="signal peptide" evidence="5">
    <location>
        <begin position="1"/>
        <end position="26"/>
    </location>
</feature>